<dbReference type="KEGG" id="pfp:PFL1_04574"/>
<protein>
    <submittedName>
        <fullName evidence="2">Uncharacterized protein</fullName>
    </submittedName>
</protein>
<evidence type="ECO:0000313" key="3">
    <source>
        <dbReference type="Proteomes" id="UP000053664"/>
    </source>
</evidence>
<dbReference type="Proteomes" id="UP000053664">
    <property type="component" value="Unassembled WGS sequence"/>
</dbReference>
<organism evidence="2 3">
    <name type="scientific">Pseudozyma flocculosa PF-1</name>
    <dbReference type="NCBI Taxonomy" id="1277687"/>
    <lineage>
        <taxon>Eukaryota</taxon>
        <taxon>Fungi</taxon>
        <taxon>Dikarya</taxon>
        <taxon>Basidiomycota</taxon>
        <taxon>Ustilaginomycotina</taxon>
        <taxon>Ustilaginomycetes</taxon>
        <taxon>Ustilaginales</taxon>
        <taxon>Ustilaginaceae</taxon>
        <taxon>Pseudozyma</taxon>
    </lineage>
</organism>
<dbReference type="EMBL" id="KE361637">
    <property type="protein sequence ID" value="EPQ27829.1"/>
    <property type="molecule type" value="Genomic_DNA"/>
</dbReference>
<sequence>MVKAGKLKRSERRQPEAFPIIKVDDDEQTPSSATSATAAATASSNQALHRPHQTQQQQAPAKRTTNRGKTRQKDARAKAQKAIENAEKLAHRAMMVNVRAEKKKRAKA</sequence>
<dbReference type="HOGENOM" id="CLU_2198105_0_0_1"/>
<evidence type="ECO:0000256" key="1">
    <source>
        <dbReference type="SAM" id="MobiDB-lite"/>
    </source>
</evidence>
<proteinExistence type="predicted"/>
<feature type="compositionally biased region" description="Basic residues" evidence="1">
    <location>
        <begin position="1"/>
        <end position="11"/>
    </location>
</feature>
<name>A0A061H5U7_9BASI</name>
<gene>
    <name evidence="2" type="ORF">PFL1_04574</name>
</gene>
<dbReference type="AlphaFoldDB" id="A0A061H5U7"/>
<evidence type="ECO:0000313" key="2">
    <source>
        <dbReference type="EMBL" id="EPQ27829.1"/>
    </source>
</evidence>
<reference evidence="2 3" key="1">
    <citation type="journal article" date="2013" name="Plant Cell">
        <title>The transition from a phytopathogenic smut ancestor to an anamorphic biocontrol agent deciphered by comparative whole-genome analysis.</title>
        <authorList>
            <person name="Lefebvre F."/>
            <person name="Joly D.L."/>
            <person name="Labbe C."/>
            <person name="Teichmann B."/>
            <person name="Linning R."/>
            <person name="Belzile F."/>
            <person name="Bakkeren G."/>
            <person name="Belanger R.R."/>
        </authorList>
    </citation>
    <scope>NUCLEOTIDE SEQUENCE [LARGE SCALE GENOMIC DNA]</scope>
    <source>
        <strain evidence="2 3">PF-1</strain>
    </source>
</reference>
<feature type="compositionally biased region" description="Low complexity" evidence="1">
    <location>
        <begin position="31"/>
        <end position="44"/>
    </location>
</feature>
<accession>A0A061H5U7</accession>
<feature type="region of interest" description="Disordered" evidence="1">
    <location>
        <begin position="1"/>
        <end position="81"/>
    </location>
</feature>
<dbReference type="RefSeq" id="XP_007880291.1">
    <property type="nucleotide sequence ID" value="XM_007882100.1"/>
</dbReference>
<dbReference type="GeneID" id="19318675"/>